<sequence length="38" mass="4711">MQHHFFFFVHRAYLPYVNFSPFFFHTSYHSRFSLPPSS</sequence>
<accession>A0A2P2KP03</accession>
<evidence type="ECO:0000313" key="1">
    <source>
        <dbReference type="EMBL" id="MBX07435.1"/>
    </source>
</evidence>
<dbReference type="EMBL" id="GGEC01026951">
    <property type="protein sequence ID" value="MBX07435.1"/>
    <property type="molecule type" value="Transcribed_RNA"/>
</dbReference>
<reference evidence="1" key="1">
    <citation type="submission" date="2018-02" db="EMBL/GenBank/DDBJ databases">
        <title>Rhizophora mucronata_Transcriptome.</title>
        <authorList>
            <person name="Meera S.P."/>
            <person name="Sreeshan A."/>
            <person name="Augustine A."/>
        </authorList>
    </citation>
    <scope>NUCLEOTIDE SEQUENCE</scope>
    <source>
        <tissue evidence="1">Leaf</tissue>
    </source>
</reference>
<proteinExistence type="predicted"/>
<name>A0A2P2KP03_RHIMU</name>
<organism evidence="1">
    <name type="scientific">Rhizophora mucronata</name>
    <name type="common">Asiatic mangrove</name>
    <dbReference type="NCBI Taxonomy" id="61149"/>
    <lineage>
        <taxon>Eukaryota</taxon>
        <taxon>Viridiplantae</taxon>
        <taxon>Streptophyta</taxon>
        <taxon>Embryophyta</taxon>
        <taxon>Tracheophyta</taxon>
        <taxon>Spermatophyta</taxon>
        <taxon>Magnoliopsida</taxon>
        <taxon>eudicotyledons</taxon>
        <taxon>Gunneridae</taxon>
        <taxon>Pentapetalae</taxon>
        <taxon>rosids</taxon>
        <taxon>fabids</taxon>
        <taxon>Malpighiales</taxon>
        <taxon>Rhizophoraceae</taxon>
        <taxon>Rhizophora</taxon>
    </lineage>
</organism>
<protein>
    <submittedName>
        <fullName evidence="1">Uncharacterized protein</fullName>
    </submittedName>
</protein>
<dbReference type="AlphaFoldDB" id="A0A2P2KP03"/>